<dbReference type="Proteomes" id="UP000254088">
    <property type="component" value="Unassembled WGS sequence"/>
</dbReference>
<dbReference type="EMBL" id="NNAK01000020">
    <property type="protein sequence ID" value="OZP03166.1"/>
    <property type="molecule type" value="Genomic_DNA"/>
</dbReference>
<accession>A0A241QL44</accession>
<evidence type="ECO:0000313" key="2">
    <source>
        <dbReference type="EMBL" id="OZP03166.1"/>
    </source>
</evidence>
<reference evidence="2 6" key="1">
    <citation type="submission" date="2017-07" db="EMBL/GenBank/DDBJ databases">
        <authorList>
            <person name="Zhi S."/>
            <person name="Banting G."/>
            <person name="Neumann N."/>
        </authorList>
    </citation>
    <scope>NUCLEOTIDE SEQUENCE [LARGE SCALE GENOMIC DNA]</scope>
    <source>
        <strain evidence="2 6">WW41</strain>
    </source>
</reference>
<organism evidence="2 6">
    <name type="scientific">Escherichia coli</name>
    <dbReference type="NCBI Taxonomy" id="562"/>
    <lineage>
        <taxon>Bacteria</taxon>
        <taxon>Pseudomonadati</taxon>
        <taxon>Pseudomonadota</taxon>
        <taxon>Gammaproteobacteria</taxon>
        <taxon>Enterobacterales</taxon>
        <taxon>Enterobacteriaceae</taxon>
        <taxon>Escherichia</taxon>
    </lineage>
</organism>
<dbReference type="EMBL" id="CP026399">
    <property type="protein sequence ID" value="AUY03683.1"/>
    <property type="molecule type" value="Genomic_DNA"/>
</dbReference>
<evidence type="ECO:0000313" key="1">
    <source>
        <dbReference type="EMBL" id="AUY03683.1"/>
    </source>
</evidence>
<dbReference type="AlphaFoldDB" id="A0A241QL44"/>
<evidence type="ECO:0000313" key="4">
    <source>
        <dbReference type="Proteomes" id="UP000239554"/>
    </source>
</evidence>
<dbReference type="RefSeq" id="WP_001549781.1">
    <property type="nucleotide sequence ID" value="NZ_BFLJ01000093.1"/>
</dbReference>
<dbReference type="Proteomes" id="UP000264870">
    <property type="component" value="Unassembled WGS sequence"/>
</dbReference>
<name>A0A241QL44_ECOLX</name>
<evidence type="ECO:0000313" key="6">
    <source>
        <dbReference type="Proteomes" id="UP000264870"/>
    </source>
</evidence>
<evidence type="ECO:0000313" key="3">
    <source>
        <dbReference type="EMBL" id="STL77761.1"/>
    </source>
</evidence>
<protein>
    <submittedName>
        <fullName evidence="2">Uncharacterized protein</fullName>
    </submittedName>
</protein>
<sequence>MELVNTLFASLVGTDPFTGVDITIANCKSAYWDEGIVQQLINQALDEGEKFVGADGLEGLLRYNVTLNIGLTSSNVWPGFSLDTATISRLCACGADFGFDHYISDVPDVQCDLNTTNDLTVQFTAMLNPDERVIIAKRPLKKCESRIEDIYIFQVFKDAWKFHNDNSLRGFRDKQAELKLYARYYTVENCAEESCRDCNSCIRPSFSLSRSAIIRLNVANARFVYQPFTRDQRARG</sequence>
<dbReference type="Proteomes" id="UP000239554">
    <property type="component" value="Chromosome"/>
</dbReference>
<gene>
    <name evidence="1" type="ORF">C3F40_19115</name>
    <name evidence="2" type="ORF">CG702_10360</name>
    <name evidence="3" type="ORF">NCTC10429_00926</name>
</gene>
<proteinExistence type="predicted"/>
<reference evidence="3 5" key="3">
    <citation type="submission" date="2018-06" db="EMBL/GenBank/DDBJ databases">
        <authorList>
            <consortium name="Pathogen Informatics"/>
            <person name="Doyle S."/>
        </authorList>
    </citation>
    <scope>NUCLEOTIDE SEQUENCE [LARGE SCALE GENOMIC DNA]</scope>
    <source>
        <strain evidence="3 5">NCTC10429</strain>
    </source>
</reference>
<dbReference type="EMBL" id="UGEX01000001">
    <property type="protein sequence ID" value="STL77761.1"/>
    <property type="molecule type" value="Genomic_DNA"/>
</dbReference>
<reference evidence="1 4" key="2">
    <citation type="journal article" date="2018" name="MBio">
        <title>Genomic Analysis of Hospital Plumbing Reveals Diverse Reservoir of Bacterial Plasmids Conferring Carbapenem Resistance.</title>
        <authorList>
            <consortium name="NISC Comparative Sequencing Program"/>
            <person name="Weingarten R.A."/>
            <person name="Johnson R.C."/>
            <person name="Conlan S."/>
            <person name="Ramsburg A.M."/>
            <person name="Dekker J.P."/>
            <person name="Lau A.F."/>
            <person name="Khil P."/>
            <person name="Odom R.T."/>
            <person name="Deming C."/>
            <person name="Park M."/>
            <person name="Thomas P.J."/>
            <person name="Henderson D.K."/>
            <person name="Palmore T.N."/>
            <person name="Segre J.A."/>
            <person name="Frank K.M."/>
        </authorList>
    </citation>
    <scope>NUCLEOTIDE SEQUENCE [LARGE SCALE GENOMIC DNA]</scope>
    <source>
        <strain evidence="1 4">ECONIH4</strain>
    </source>
</reference>
<evidence type="ECO:0000313" key="5">
    <source>
        <dbReference type="Proteomes" id="UP000254088"/>
    </source>
</evidence>